<dbReference type="EMBL" id="AK024413">
    <property type="protein sequence ID" value="BAB14915.1"/>
    <property type="molecule type" value="mRNA"/>
</dbReference>
<accession>Q6ZSR5</accession>
<protein>
    <submittedName>
        <fullName evidence="3">HCG1782702</fullName>
    </submittedName>
    <submittedName>
        <fullName evidence="1">cDNA FLJ14351 fis, clone THYRO1001828</fullName>
    </submittedName>
    <submittedName>
        <fullName evidence="2">cDNA FLJ45264 fis, clone BRHIP2024941, highly similar to BMP8A protein</fullName>
    </submittedName>
</protein>
<gene>
    <name evidence="3" type="ORF">hCG_1782702</name>
</gene>
<organism evidence="1">
    <name type="scientific">Homo sapiens</name>
    <name type="common">Human</name>
    <dbReference type="NCBI Taxonomy" id="9606"/>
    <lineage>
        <taxon>Eukaryota</taxon>
        <taxon>Metazoa</taxon>
        <taxon>Chordata</taxon>
        <taxon>Craniata</taxon>
        <taxon>Vertebrata</taxon>
        <taxon>Euteleostomi</taxon>
        <taxon>Mammalia</taxon>
        <taxon>Eutheria</taxon>
        <taxon>Euarchontoglires</taxon>
        <taxon>Primates</taxon>
        <taxon>Haplorrhini</taxon>
        <taxon>Catarrhini</taxon>
        <taxon>Hominidae</taxon>
        <taxon>Homo</taxon>
    </lineage>
</organism>
<evidence type="ECO:0000313" key="2">
    <source>
        <dbReference type="EMBL" id="BAC86882.2"/>
    </source>
</evidence>
<dbReference type="AlphaFoldDB" id="Q9H7R1"/>
<dbReference type="EMBL" id="AK127199">
    <property type="protein sequence ID" value="BAC86882.2"/>
    <property type="molecule type" value="mRNA"/>
</dbReference>
<reference evidence="1" key="3">
    <citation type="journal article" date="2004" name="Nat. Genet.">
        <title>Complete sequencing and characterization of 21,243 full-length human cDNAs.</title>
        <authorList>
            <person name="Ota T."/>
            <person name="Suzuki Y."/>
            <person name="Nishikawa T."/>
            <person name="Otsuki T."/>
            <person name="Sugiyama T."/>
            <person name="Irie R."/>
            <person name="Wakamatsu A."/>
            <person name="Hayashi K."/>
            <person name="Sato H."/>
            <person name="Nagai K."/>
            <person name="Kimura K."/>
            <person name="Makita H."/>
            <person name="Sekine M."/>
            <person name="Obayashi M."/>
            <person name="Nishi T."/>
            <person name="Shibahara T."/>
            <person name="Tanaka T."/>
            <person name="Ishii S."/>
            <person name="Yamamoto J."/>
            <person name="Saito K."/>
            <person name="Kawai Y."/>
            <person name="Isono Y."/>
            <person name="Nakamura Y."/>
            <person name="Nagahari K."/>
            <person name="Murakami K."/>
            <person name="Yasuda T."/>
            <person name="Iwayanagi T."/>
            <person name="Wagatsuma M."/>
            <person name="Shiratori A."/>
            <person name="Sudo H."/>
            <person name="Hosoiri T."/>
            <person name="Kaku Y."/>
            <person name="Kodaira H."/>
            <person name="Kondo H."/>
            <person name="Sugawara M."/>
            <person name="Takahashi M."/>
            <person name="Kanda K."/>
            <person name="Yokoi T."/>
            <person name="Furuya T."/>
            <person name="Kikkawa E."/>
            <person name="Omura Y."/>
            <person name="Abe K."/>
            <person name="Kamihara K."/>
            <person name="Katsuta N."/>
            <person name="Sato K."/>
            <person name="Tanikawa M."/>
            <person name="Yamazaki M."/>
            <person name="Ninomiya K."/>
            <person name="Ishibashi T."/>
            <person name="Yamashita H."/>
            <person name="Murakawa K."/>
            <person name="Fujimori K."/>
            <person name="Tanai H."/>
            <person name="Kimata M."/>
            <person name="Watanabe M."/>
            <person name="Hiraoka S."/>
            <person name="Chiba Y."/>
            <person name="Ishida S."/>
            <person name="Ono Y."/>
            <person name="Takiguchi S."/>
            <person name="Watanabe S."/>
            <person name="Yosida M."/>
            <person name="Hotuta T."/>
            <person name="Kusano J."/>
            <person name="Kanehori K."/>
            <person name="Takahashi-Fujii A."/>
            <person name="Hara H."/>
            <person name="Tanase T."/>
            <person name="Nomura Y."/>
            <person name="Togiya S."/>
            <person name="Komai F."/>
            <person name="Hara R."/>
            <person name="Takeuchi K."/>
            <person name="Arita M."/>
            <person name="Imose N."/>
            <person name="Musashino K."/>
            <person name="Yuuki H."/>
            <person name="Oshima A."/>
            <person name="Sasaki N."/>
            <person name="Aotsuka S."/>
            <person name="Yoshikawa Y."/>
            <person name="Matsunawa H."/>
            <person name="Ichihara T."/>
            <person name="Shiohata N."/>
            <person name="Sano S."/>
            <person name="Moriya S."/>
            <person name="Momiyama H."/>
            <person name="Satoh N."/>
            <person name="Takami S."/>
            <person name="Terashima Y."/>
            <person name="Suzuki O."/>
            <person name="Nakagawa S."/>
            <person name="Senoh A."/>
            <person name="Mizoguchi H."/>
            <person name="Goto Y."/>
            <person name="Shimizu F."/>
            <person name="Wakebe H."/>
            <person name="Hishigaki H."/>
            <person name="Watanabe T."/>
            <person name="Sugiyama A."/>
            <person name="Takemoto M."/>
            <person name="Kawakami B."/>
            <person name="Yamazaki M."/>
            <person name="Watanabe K."/>
            <person name="Kumagai A."/>
            <person name="Itakura S."/>
            <person name="Fukuzumi Y."/>
            <person name="Fujimori Y."/>
            <person name="Komiyama M."/>
            <person name="Tashiro H."/>
            <person name="Tanigami A."/>
            <person name="Fujiwara T."/>
            <person name="Ono T."/>
            <person name="Yamada K."/>
            <person name="Fujii Y."/>
            <person name="Ozaki K."/>
            <person name="Hirao M."/>
            <person name="Ohmori Y."/>
            <person name="Kawabata A."/>
            <person name="Hikiji T."/>
            <person name="Kobatake N."/>
            <person name="Inagaki H."/>
            <person name="Ikema Y."/>
            <person name="Okamoto S."/>
            <person name="Okitani R."/>
            <person name="Kawakami T."/>
            <person name="Noguchi S."/>
            <person name="Itoh T."/>
            <person name="Shigeta K."/>
            <person name="Senba T."/>
            <person name="Matsumura K."/>
            <person name="Nakajima Y."/>
            <person name="Mizuno T."/>
            <person name="Morinaga M."/>
            <person name="Sasaki M."/>
            <person name="Togashi T."/>
            <person name="Oyama M."/>
            <person name="Hata H."/>
            <person name="Watanabe M."/>
            <person name="Komatsu T."/>
            <person name="Mizushima-Sugano J."/>
            <person name="Satoh T."/>
            <person name="Shirai Y."/>
            <person name="Takahashi Y."/>
            <person name="Nakagawa K."/>
            <person name="Okumura K."/>
            <person name="Nagase T."/>
            <person name="Nomura N."/>
            <person name="Kikuchi H."/>
            <person name="Masuho Y."/>
            <person name="Yamashita R."/>
            <person name="Nakai K."/>
            <person name="Yada T."/>
            <person name="Nakamura Y."/>
            <person name="Ohara O."/>
            <person name="Isogai T."/>
            <person name="Sugano S."/>
        </authorList>
    </citation>
    <scope>NUCLEOTIDE SEQUENCE</scope>
    <source>
        <tissue evidence="1">Thyroid gland</tissue>
    </source>
</reference>
<dbReference type="EMBL" id="CH471059">
    <property type="protein sequence ID" value="EAX07272.1"/>
    <property type="molecule type" value="Genomic_DNA"/>
</dbReference>
<reference evidence="2" key="2">
    <citation type="submission" date="2003-07" db="EMBL/GenBank/DDBJ databases">
        <title>NEDO human cDNA sequencing project.</title>
        <authorList>
            <person name="Kawakami B."/>
            <person name="Sugiyama A."/>
            <person name="Takemoto M."/>
            <person name="Sugiyama T."/>
            <person name="Irie R."/>
            <person name="Otsuki T."/>
            <person name="Sato H."/>
            <person name="Wakamatsu A."/>
            <person name="Ishii S."/>
            <person name="Yamamoto J."/>
            <person name="Isono Y."/>
            <person name="Kawai-Hio Y."/>
            <person name="Saito K."/>
            <person name="Nishikawa T."/>
            <person name="Kimura K."/>
            <person name="Yamashita H."/>
            <person name="Matsuo K."/>
            <person name="Nakamura Y."/>
            <person name="Sekine M."/>
            <person name="Kikuchi H."/>
            <person name="Kanda K."/>
            <person name="Wagatsuma M."/>
            <person name="Murakawa K."/>
            <person name="Kanehori K."/>
            <person name="Takahashi-Fujii A."/>
            <person name="Oshima A."/>
            <person name="Suzuki Y."/>
            <person name="Sugano S."/>
            <person name="Nagahari K."/>
            <person name="Masuho Y."/>
            <person name="Nagai K."/>
            <person name="Isogai T."/>
        </authorList>
    </citation>
    <scope>NUCLEOTIDE SEQUENCE</scope>
    <source>
        <tissue evidence="2">Hippocampus</tissue>
    </source>
</reference>
<name>Q9H7R1_HUMAN</name>
<reference evidence="3" key="1">
    <citation type="journal article" date="2001" name="Science">
        <title>The sequence of the human genome.</title>
        <authorList>
            <person name="Venter J.C."/>
            <person name="Adams M.D."/>
            <person name="Myers E.W."/>
            <person name="Li P.W."/>
            <person name="Mural R.J."/>
            <person name="Sutton G.G."/>
            <person name="Smith H.O."/>
            <person name="Yandell M."/>
            <person name="Evans C.A."/>
            <person name="Holt R.A."/>
            <person name="Gocayne J.D."/>
            <person name="Amanatides P."/>
            <person name="Ballew R.M."/>
            <person name="Huson D.H."/>
            <person name="Wortman J.R."/>
            <person name="Zhang Q."/>
            <person name="Kodira C.D."/>
            <person name="Zheng X.H."/>
            <person name="Chen L."/>
            <person name="Skupski M."/>
            <person name="Subramanian G."/>
            <person name="Thomas P.D."/>
            <person name="Zhang J."/>
            <person name="Gabor Miklos G.L."/>
            <person name="Nelson C."/>
            <person name="Broder S."/>
            <person name="Clark A.G."/>
            <person name="Nadeau J."/>
            <person name="McKusick V.A."/>
            <person name="Zinder N."/>
            <person name="Levine A.J."/>
            <person name="Roberts R.J."/>
            <person name="Simon M."/>
            <person name="Slayman C."/>
            <person name="Hunkapiller M."/>
            <person name="Bolanos R."/>
            <person name="Delcher A."/>
            <person name="Dew I."/>
            <person name="Fasulo D."/>
            <person name="Flanigan M."/>
            <person name="Florea L."/>
            <person name="Halpern A."/>
            <person name="Hannenhalli S."/>
            <person name="Kravitz S."/>
            <person name="Levy S."/>
            <person name="Mobarry C."/>
            <person name="Reinert K."/>
            <person name="Remington K."/>
            <person name="Abu-Threideh J."/>
            <person name="Beasley E."/>
            <person name="Biddick K."/>
            <person name="Bonazzi V."/>
            <person name="Brandon R."/>
            <person name="Cargill M."/>
            <person name="Chandramouliswaran I."/>
            <person name="Charlab R."/>
            <person name="Chaturvedi K."/>
            <person name="Deng Z."/>
            <person name="Di Francesco V."/>
            <person name="Dunn P."/>
            <person name="Eilbeck K."/>
            <person name="Evangelista C."/>
            <person name="Gabrielian A.E."/>
            <person name="Gan W."/>
            <person name="Ge W."/>
            <person name="Gong F."/>
            <person name="Gu Z."/>
            <person name="Guan P."/>
            <person name="Heiman T.J."/>
            <person name="Higgins M.E."/>
            <person name="Ji R.R."/>
            <person name="Ke Z."/>
            <person name="Ketchum K.A."/>
            <person name="Lai Z."/>
            <person name="Lei Y."/>
            <person name="Li Z."/>
            <person name="Li J."/>
            <person name="Liang Y."/>
            <person name="Lin X."/>
            <person name="Lu F."/>
            <person name="Merkulov G.V."/>
            <person name="Milshina N."/>
            <person name="Moore H.M."/>
            <person name="Naik A.K."/>
            <person name="Narayan V.A."/>
            <person name="Neelam B."/>
            <person name="Nusskern D."/>
            <person name="Rusch D.B."/>
            <person name="Salzberg S."/>
            <person name="Shao W."/>
            <person name="Shue B."/>
            <person name="Sun J."/>
            <person name="Wang Z."/>
            <person name="Wang A."/>
            <person name="Wang X."/>
            <person name="Wang J."/>
            <person name="Wei M."/>
            <person name="Wides R."/>
            <person name="Xiao C."/>
            <person name="Yan C."/>
            <person name="Yao A."/>
            <person name="Ye J."/>
            <person name="Zhan M."/>
            <person name="Zhang W."/>
            <person name="Zhang H."/>
            <person name="Zhao Q."/>
            <person name="Zheng L."/>
            <person name="Zhong F."/>
            <person name="Zhong W."/>
            <person name="Zhu S."/>
            <person name="Zhao S."/>
            <person name="Gilbert D."/>
            <person name="Baumhueter S."/>
            <person name="Spier G."/>
            <person name="Carter C."/>
            <person name="Cravchik A."/>
            <person name="Woodage T."/>
            <person name="Ali F."/>
            <person name="An H."/>
            <person name="Awe A."/>
            <person name="Baldwin D."/>
            <person name="Baden H."/>
            <person name="Barnstead M."/>
            <person name="Barrow I."/>
            <person name="Beeson K."/>
            <person name="Busam D."/>
            <person name="Carver A."/>
            <person name="Center A."/>
            <person name="Cheng M.L."/>
            <person name="Curry L."/>
            <person name="Danaher S."/>
            <person name="Davenport L."/>
            <person name="Desilets R."/>
            <person name="Dietz S."/>
            <person name="Dodson K."/>
            <person name="Doup L."/>
            <person name="Ferriera S."/>
            <person name="Garg N."/>
            <person name="Gluecksmann A."/>
            <person name="Hart B."/>
            <person name="Haynes J."/>
            <person name="Haynes C."/>
            <person name="Heiner C."/>
            <person name="Hladun S."/>
            <person name="Hostin D."/>
            <person name="Houck J."/>
            <person name="Howland T."/>
            <person name="Ibegwam C."/>
            <person name="Johnson J."/>
            <person name="Kalush F."/>
            <person name="Kline L."/>
            <person name="Koduru S."/>
            <person name="Love A."/>
            <person name="Mann F."/>
            <person name="May D."/>
            <person name="McCawley S."/>
            <person name="McIntosh T."/>
            <person name="McMullen I."/>
            <person name="Moy M."/>
            <person name="Moy L."/>
            <person name="Murphy B."/>
            <person name="Nelson K."/>
            <person name="Pfannkoch C."/>
            <person name="Pratts E."/>
            <person name="Puri V."/>
            <person name="Qureshi H."/>
            <person name="Reardon M."/>
            <person name="Rodriguez R."/>
            <person name="Rogers Y.H."/>
            <person name="Romblad D."/>
            <person name="Ruhfel B."/>
            <person name="Scott R."/>
            <person name="Sitter C."/>
            <person name="Smallwood M."/>
            <person name="Stewart E."/>
            <person name="Strong R."/>
            <person name="Suh E."/>
            <person name="Thomas R."/>
            <person name="Tint N.N."/>
            <person name="Tse S."/>
            <person name="Vech C."/>
            <person name="Wang G."/>
            <person name="Wetter J."/>
            <person name="Williams S."/>
            <person name="Williams M."/>
            <person name="Windsor S."/>
            <person name="Winn-Deen E."/>
            <person name="Wolfe K."/>
            <person name="Zaveri J."/>
            <person name="Zaveri K."/>
            <person name="Abril J.F."/>
            <person name="Guigo R."/>
            <person name="Campbell M.J."/>
            <person name="Sjolander K.V."/>
            <person name="Karlak B."/>
            <person name="Kejariwal A."/>
            <person name="Mi H."/>
            <person name="Lazareva B."/>
            <person name="Hatton T."/>
            <person name="Narechania A."/>
            <person name="Diemer K."/>
            <person name="Muruganujan A."/>
            <person name="Guo N."/>
            <person name="Sato S."/>
            <person name="Bafna V."/>
            <person name="Istrail S."/>
            <person name="Lippert R."/>
            <person name="Schwartz R."/>
            <person name="Walenz B."/>
            <person name="Yooseph S."/>
            <person name="Allen D."/>
            <person name="Basu A."/>
            <person name="Baxendale J."/>
            <person name="Blick L."/>
            <person name="Caminha M."/>
            <person name="Carnes-Stine J."/>
            <person name="Caulk P."/>
            <person name="Chiang Y.H."/>
            <person name="Coyne M."/>
            <person name="Dahlke C."/>
            <person name="Mays A."/>
            <person name="Dombroski M."/>
            <person name="Donnelly M."/>
            <person name="Ely D."/>
            <person name="Esparham S."/>
            <person name="Fosler C."/>
            <person name="Gire H."/>
            <person name="Glanowski S."/>
            <person name="Glasser K."/>
            <person name="Glodek A."/>
            <person name="Gorokhov M."/>
            <person name="Graham K."/>
            <person name="Gropman B."/>
            <person name="Harris M."/>
            <person name="Heil J."/>
            <person name="Henderson S."/>
            <person name="Hoover J."/>
            <person name="Jennings D."/>
            <person name="Jordan C."/>
            <person name="Jordan J."/>
            <person name="Kasha J."/>
            <person name="Kagan L."/>
            <person name="Kraft C."/>
            <person name="Levitsky A."/>
            <person name="Lewis M."/>
            <person name="Liu X."/>
            <person name="Lopez J."/>
            <person name="Ma D."/>
            <person name="Majoros W."/>
            <person name="McDaniel J."/>
            <person name="Murphy S."/>
            <person name="Newman M."/>
            <person name="Nguyen T."/>
            <person name="Nguyen N."/>
            <person name="Nodell M."/>
            <person name="Pan S."/>
            <person name="Peck J."/>
            <person name="Peterson M."/>
            <person name="Rowe W."/>
            <person name="Sanders R."/>
            <person name="Scott J."/>
            <person name="Simpson M."/>
            <person name="Smith T."/>
            <person name="Sprague A."/>
            <person name="Stockwell T."/>
            <person name="Turner R."/>
            <person name="Venter E."/>
            <person name="Wang M."/>
            <person name="Wen M."/>
            <person name="Wu D."/>
            <person name="Wu M."/>
            <person name="Xia A."/>
            <person name="Zandieh A."/>
            <person name="Zhu X."/>
        </authorList>
    </citation>
    <scope>NUCLEOTIDE SEQUENCE</scope>
</reference>
<proteinExistence type="evidence at transcript level"/>
<evidence type="ECO:0000313" key="1">
    <source>
        <dbReference type="EMBL" id="BAB14915.1"/>
    </source>
</evidence>
<evidence type="ECO:0000313" key="3">
    <source>
        <dbReference type="EMBL" id="EAX07272.1"/>
    </source>
</evidence>
<sequence length="138" mass="15085">MCGLFSAQCVTWHGLGVLGVCEMNVFKTQTLLCPSGVHSRPEDHDETPFLCSKAQSVTVVAFLVARLLATLATHQMTSHTEGLRKGGGRKDTQLMKGQCSAIKVIFWPGCLPQPRMHSRLHIRSINKGGQLRPTGCNK</sequence>
<reference evidence="3" key="4">
    <citation type="submission" date="2005-09" db="EMBL/GenBank/DDBJ databases">
        <authorList>
            <person name="Mural R.J."/>
            <person name="Istrail S."/>
            <person name="Sutton G."/>
            <person name="Florea L."/>
            <person name="Halpern A.L."/>
            <person name="Mobarry C.M."/>
            <person name="Lippert R."/>
            <person name="Walenz B."/>
            <person name="Shatkay H."/>
            <person name="Dew I."/>
            <person name="Miller J.R."/>
            <person name="Flanigan M.J."/>
            <person name="Edwards N.J."/>
            <person name="Bolanos R."/>
            <person name="Fasulo D."/>
            <person name="Halldorsson B.V."/>
            <person name="Hannenhalli S."/>
            <person name="Turner R."/>
            <person name="Yooseph S."/>
            <person name="Lu F."/>
            <person name="Nusskern D.R."/>
            <person name="Shue B.C."/>
            <person name="Zheng X.H."/>
            <person name="Zhong F."/>
            <person name="Delcher A.L."/>
            <person name="Huson D.H."/>
            <person name="Kravitz S.A."/>
            <person name="Mouchard L."/>
            <person name="Reinert K."/>
            <person name="Remington K.A."/>
            <person name="Clark A.G."/>
            <person name="Waterman M.S."/>
            <person name="Eichler E.E."/>
            <person name="Adams M.D."/>
            <person name="Hunkapiller M.W."/>
            <person name="Myers E.W."/>
            <person name="Venter J.C."/>
        </authorList>
    </citation>
    <scope>NUCLEOTIDE SEQUENCE</scope>
</reference>
<accession>Q9H7R1</accession>